<comment type="function">
    <text evidence="1">Site-specific tyrosine recombinase, which acts by catalyzing the cutting and rejoining of the recombining DNA molecules.</text>
</comment>
<keyword evidence="10" id="KW-0131">Cell cycle</keyword>
<dbReference type="OrthoDB" id="9801717at2"/>
<evidence type="ECO:0000313" key="14">
    <source>
        <dbReference type="EMBL" id="CUO21305.1"/>
    </source>
</evidence>
<comment type="subcellular location">
    <subcellularLocation>
        <location evidence="2">Cytoplasm</location>
    </subcellularLocation>
</comment>
<dbReference type="PROSITE" id="PS51900">
    <property type="entry name" value="CB"/>
    <property type="match status" value="1"/>
</dbReference>
<evidence type="ECO:0000256" key="11">
    <source>
        <dbReference type="PROSITE-ProRule" id="PRU01248"/>
    </source>
</evidence>
<evidence type="ECO:0000256" key="5">
    <source>
        <dbReference type="ARBA" id="ARBA00022618"/>
    </source>
</evidence>
<protein>
    <submittedName>
        <fullName evidence="14">Integrase/recombinase (XerC/CodV family)</fullName>
    </submittedName>
</protein>
<evidence type="ECO:0000256" key="8">
    <source>
        <dbReference type="ARBA" id="ARBA00023125"/>
    </source>
</evidence>
<name>A0A174DBC4_9CLOT</name>
<keyword evidence="8 11" id="KW-0238">DNA-binding</keyword>
<dbReference type="InterPro" id="IPR044068">
    <property type="entry name" value="CB"/>
</dbReference>
<evidence type="ECO:0000313" key="15">
    <source>
        <dbReference type="Proteomes" id="UP000095558"/>
    </source>
</evidence>
<accession>A0A174DBC4</accession>
<dbReference type="Gene3D" id="1.10.150.130">
    <property type="match status" value="1"/>
</dbReference>
<dbReference type="GO" id="GO:0007059">
    <property type="term" value="P:chromosome segregation"/>
    <property type="evidence" value="ECO:0007669"/>
    <property type="project" value="UniProtKB-KW"/>
</dbReference>
<dbReference type="InterPro" id="IPR004107">
    <property type="entry name" value="Integrase_SAM-like_N"/>
</dbReference>
<dbReference type="GO" id="GO:0015074">
    <property type="term" value="P:DNA integration"/>
    <property type="evidence" value="ECO:0007669"/>
    <property type="project" value="UniProtKB-KW"/>
</dbReference>
<dbReference type="PROSITE" id="PS51898">
    <property type="entry name" value="TYR_RECOMBINASE"/>
    <property type="match status" value="1"/>
</dbReference>
<evidence type="ECO:0000256" key="7">
    <source>
        <dbReference type="ARBA" id="ARBA00022908"/>
    </source>
</evidence>
<evidence type="ECO:0000259" key="13">
    <source>
        <dbReference type="PROSITE" id="PS51900"/>
    </source>
</evidence>
<evidence type="ECO:0000256" key="2">
    <source>
        <dbReference type="ARBA" id="ARBA00004496"/>
    </source>
</evidence>
<keyword evidence="7" id="KW-0229">DNA integration</keyword>
<keyword evidence="9" id="KW-0233">DNA recombination</keyword>
<dbReference type="AlphaFoldDB" id="A0A174DBC4"/>
<sequence>MENLNYRNCNEEVTVKLIGKLTMEFPELEVNLPKQLEVKRLVEEVLYGYEVTTKETALVTSDLEERVNYFLATKKLEGLSEATLKNYGYNLRKLCSFFNKPVSMITSVDIKMFMYSESSTKSAAGMNTFMTPIKLFFSWLQNEEFIIKNPCSSIKPVKEPKREKKPLNEEQVEILRDCVLSRRDRAILEFFLSTGCRVAEVGNVKVRDLDFNNKTLLVIGKGNKERRVYFTERCKRAILNYLREREEQGIISEYLFCSSKAPKKKSVNTEQYKKLNNRGYQEIVNKMQKQANIKMRITPHTFRHTMATFALRSGMAPECIQQILGHNDVGLTLRVYAKVAQTDVEYSYRKLVS</sequence>
<dbReference type="Pfam" id="PF00589">
    <property type="entry name" value="Phage_integrase"/>
    <property type="match status" value="1"/>
</dbReference>
<organism evidence="14 15">
    <name type="scientific">Clostridium disporicum</name>
    <dbReference type="NCBI Taxonomy" id="84024"/>
    <lineage>
        <taxon>Bacteria</taxon>
        <taxon>Bacillati</taxon>
        <taxon>Bacillota</taxon>
        <taxon>Clostridia</taxon>
        <taxon>Eubacteriales</taxon>
        <taxon>Clostridiaceae</taxon>
        <taxon>Clostridium</taxon>
    </lineage>
</organism>
<comment type="similarity">
    <text evidence="3">Belongs to the 'phage' integrase family.</text>
</comment>
<feature type="domain" description="Tyr recombinase" evidence="12">
    <location>
        <begin position="162"/>
        <end position="349"/>
    </location>
</feature>
<dbReference type="GO" id="GO:0005737">
    <property type="term" value="C:cytoplasm"/>
    <property type="evidence" value="ECO:0007669"/>
    <property type="project" value="UniProtKB-SubCell"/>
</dbReference>
<dbReference type="Pfam" id="PF13495">
    <property type="entry name" value="Phage_int_SAM_4"/>
    <property type="match status" value="1"/>
</dbReference>
<dbReference type="GO" id="GO:0006310">
    <property type="term" value="P:DNA recombination"/>
    <property type="evidence" value="ECO:0007669"/>
    <property type="project" value="UniProtKB-KW"/>
</dbReference>
<dbReference type="GO" id="GO:0051301">
    <property type="term" value="P:cell division"/>
    <property type="evidence" value="ECO:0007669"/>
    <property type="project" value="UniProtKB-KW"/>
</dbReference>
<feature type="domain" description="Core-binding (CB)" evidence="13">
    <location>
        <begin position="61"/>
        <end position="141"/>
    </location>
</feature>
<evidence type="ECO:0000256" key="4">
    <source>
        <dbReference type="ARBA" id="ARBA00022490"/>
    </source>
</evidence>
<proteinExistence type="inferred from homology"/>
<dbReference type="Gene3D" id="1.10.443.10">
    <property type="entry name" value="Intergrase catalytic core"/>
    <property type="match status" value="1"/>
</dbReference>
<dbReference type="EMBL" id="CYZV01000017">
    <property type="protein sequence ID" value="CUO21305.1"/>
    <property type="molecule type" value="Genomic_DNA"/>
</dbReference>
<gene>
    <name evidence="14" type="primary">xerD_1</name>
    <name evidence="14" type="ORF">ERS852470_01727</name>
</gene>
<dbReference type="PANTHER" id="PTHR30349">
    <property type="entry name" value="PHAGE INTEGRASE-RELATED"/>
    <property type="match status" value="1"/>
</dbReference>
<evidence type="ECO:0000256" key="3">
    <source>
        <dbReference type="ARBA" id="ARBA00008857"/>
    </source>
</evidence>
<dbReference type="InterPro" id="IPR011010">
    <property type="entry name" value="DNA_brk_join_enz"/>
</dbReference>
<evidence type="ECO:0000259" key="12">
    <source>
        <dbReference type="PROSITE" id="PS51898"/>
    </source>
</evidence>
<dbReference type="RefSeq" id="WP_055276380.1">
    <property type="nucleotide sequence ID" value="NZ_CYZV01000017.1"/>
</dbReference>
<dbReference type="SUPFAM" id="SSF56349">
    <property type="entry name" value="DNA breaking-rejoining enzymes"/>
    <property type="match status" value="1"/>
</dbReference>
<evidence type="ECO:0000256" key="1">
    <source>
        <dbReference type="ARBA" id="ARBA00003283"/>
    </source>
</evidence>
<keyword evidence="5" id="KW-0132">Cell division</keyword>
<keyword evidence="4" id="KW-0963">Cytoplasm</keyword>
<dbReference type="InterPro" id="IPR002104">
    <property type="entry name" value="Integrase_catalytic"/>
</dbReference>
<dbReference type="PANTHER" id="PTHR30349:SF77">
    <property type="entry name" value="TYROSINE RECOMBINASE XERC"/>
    <property type="match status" value="1"/>
</dbReference>
<reference evidence="14 15" key="1">
    <citation type="submission" date="2015-09" db="EMBL/GenBank/DDBJ databases">
        <authorList>
            <consortium name="Pathogen Informatics"/>
        </authorList>
    </citation>
    <scope>NUCLEOTIDE SEQUENCE [LARGE SCALE GENOMIC DNA]</scope>
    <source>
        <strain evidence="14 15">2789STDY5834855</strain>
    </source>
</reference>
<evidence type="ECO:0000256" key="9">
    <source>
        <dbReference type="ARBA" id="ARBA00023172"/>
    </source>
</evidence>
<dbReference type="InterPro" id="IPR050090">
    <property type="entry name" value="Tyrosine_recombinase_XerCD"/>
</dbReference>
<dbReference type="InterPro" id="IPR010998">
    <property type="entry name" value="Integrase_recombinase_N"/>
</dbReference>
<dbReference type="Proteomes" id="UP000095558">
    <property type="component" value="Unassembled WGS sequence"/>
</dbReference>
<evidence type="ECO:0000256" key="6">
    <source>
        <dbReference type="ARBA" id="ARBA00022829"/>
    </source>
</evidence>
<evidence type="ECO:0000256" key="10">
    <source>
        <dbReference type="ARBA" id="ARBA00023306"/>
    </source>
</evidence>
<dbReference type="InterPro" id="IPR013762">
    <property type="entry name" value="Integrase-like_cat_sf"/>
</dbReference>
<dbReference type="GO" id="GO:0003677">
    <property type="term" value="F:DNA binding"/>
    <property type="evidence" value="ECO:0007669"/>
    <property type="project" value="UniProtKB-UniRule"/>
</dbReference>
<keyword evidence="6" id="KW-0159">Chromosome partition</keyword>